<dbReference type="EMBL" id="JAMZMK010007977">
    <property type="protein sequence ID" value="KAI7742470.1"/>
    <property type="molecule type" value="Genomic_DNA"/>
</dbReference>
<dbReference type="AlphaFoldDB" id="A0AAD5CJS1"/>
<evidence type="ECO:0000313" key="1">
    <source>
        <dbReference type="EMBL" id="KAI7742470.1"/>
    </source>
</evidence>
<gene>
    <name evidence="1" type="ORF">M8C21_007631</name>
</gene>
<dbReference type="Gene3D" id="3.30.530.20">
    <property type="match status" value="1"/>
</dbReference>
<reference evidence="1" key="1">
    <citation type="submission" date="2022-06" db="EMBL/GenBank/DDBJ databases">
        <title>Uncovering the hologenomic basis of an extraordinary plant invasion.</title>
        <authorList>
            <person name="Bieker V.C."/>
            <person name="Martin M.D."/>
            <person name="Gilbert T."/>
            <person name="Hodgins K."/>
            <person name="Battlay P."/>
            <person name="Petersen B."/>
            <person name="Wilson J."/>
        </authorList>
    </citation>
    <scope>NUCLEOTIDE SEQUENCE</scope>
    <source>
        <strain evidence="1">AA19_3_7</strain>
        <tissue evidence="1">Leaf</tissue>
    </source>
</reference>
<sequence length="78" mass="8984">MVINGHDDATDSSEYSYIRRHHKHEVRGNQCTSSLVKHIKAPVHLVLNLVRNSGLHFRTHNRIEGDALESGPLWRTQF</sequence>
<evidence type="ECO:0000313" key="2">
    <source>
        <dbReference type="Proteomes" id="UP001206925"/>
    </source>
</evidence>
<name>A0AAD5CJS1_AMBAR</name>
<dbReference type="Proteomes" id="UP001206925">
    <property type="component" value="Unassembled WGS sequence"/>
</dbReference>
<comment type="caution">
    <text evidence="1">The sequence shown here is derived from an EMBL/GenBank/DDBJ whole genome shotgun (WGS) entry which is preliminary data.</text>
</comment>
<accession>A0AAD5CJS1</accession>
<organism evidence="1 2">
    <name type="scientific">Ambrosia artemisiifolia</name>
    <name type="common">Common ragweed</name>
    <dbReference type="NCBI Taxonomy" id="4212"/>
    <lineage>
        <taxon>Eukaryota</taxon>
        <taxon>Viridiplantae</taxon>
        <taxon>Streptophyta</taxon>
        <taxon>Embryophyta</taxon>
        <taxon>Tracheophyta</taxon>
        <taxon>Spermatophyta</taxon>
        <taxon>Magnoliopsida</taxon>
        <taxon>eudicotyledons</taxon>
        <taxon>Gunneridae</taxon>
        <taxon>Pentapetalae</taxon>
        <taxon>asterids</taxon>
        <taxon>campanulids</taxon>
        <taxon>Asterales</taxon>
        <taxon>Asteraceae</taxon>
        <taxon>Asteroideae</taxon>
        <taxon>Heliantheae alliance</taxon>
        <taxon>Heliantheae</taxon>
        <taxon>Ambrosia</taxon>
    </lineage>
</organism>
<keyword evidence="2" id="KW-1185">Reference proteome</keyword>
<proteinExistence type="predicted"/>
<dbReference type="InterPro" id="IPR023393">
    <property type="entry name" value="START-like_dom_sf"/>
</dbReference>
<protein>
    <submittedName>
        <fullName evidence="1">Uncharacterized protein</fullName>
    </submittedName>
</protein>